<name>A0A6G1JHD1_9PLEO</name>
<feature type="compositionally biased region" description="Basic and acidic residues" evidence="1">
    <location>
        <begin position="59"/>
        <end position="72"/>
    </location>
</feature>
<reference evidence="2" key="1">
    <citation type="journal article" date="2020" name="Stud. Mycol.">
        <title>101 Dothideomycetes genomes: a test case for predicting lifestyles and emergence of pathogens.</title>
        <authorList>
            <person name="Haridas S."/>
            <person name="Albert R."/>
            <person name="Binder M."/>
            <person name="Bloem J."/>
            <person name="Labutti K."/>
            <person name="Salamov A."/>
            <person name="Andreopoulos B."/>
            <person name="Baker S."/>
            <person name="Barry K."/>
            <person name="Bills G."/>
            <person name="Bluhm B."/>
            <person name="Cannon C."/>
            <person name="Castanera R."/>
            <person name="Culley D."/>
            <person name="Daum C."/>
            <person name="Ezra D."/>
            <person name="Gonzalez J."/>
            <person name="Henrissat B."/>
            <person name="Kuo A."/>
            <person name="Liang C."/>
            <person name="Lipzen A."/>
            <person name="Lutzoni F."/>
            <person name="Magnuson J."/>
            <person name="Mondo S."/>
            <person name="Nolan M."/>
            <person name="Ohm R."/>
            <person name="Pangilinan J."/>
            <person name="Park H.-J."/>
            <person name="Ramirez L."/>
            <person name="Alfaro M."/>
            <person name="Sun H."/>
            <person name="Tritt A."/>
            <person name="Yoshinaga Y."/>
            <person name="Zwiers L.-H."/>
            <person name="Turgeon B."/>
            <person name="Goodwin S."/>
            <person name="Spatafora J."/>
            <person name="Crous P."/>
            <person name="Grigoriev I."/>
        </authorList>
    </citation>
    <scope>NUCLEOTIDE SEQUENCE</scope>
    <source>
        <strain evidence="2">CBS 122367</strain>
    </source>
</reference>
<feature type="region of interest" description="Disordered" evidence="1">
    <location>
        <begin position="943"/>
        <end position="965"/>
    </location>
</feature>
<protein>
    <submittedName>
        <fullName evidence="2">Uncharacterized protein</fullName>
    </submittedName>
</protein>
<feature type="compositionally biased region" description="Basic residues" evidence="1">
    <location>
        <begin position="857"/>
        <end position="866"/>
    </location>
</feature>
<dbReference type="AlphaFoldDB" id="A0A6G1JHD1"/>
<gene>
    <name evidence="2" type="ORF">K458DRAFT_358410</name>
</gene>
<dbReference type="PANTHER" id="PTHR42345">
    <property type="entry name" value="TPR_REGION DOMAIN-CONTAINING PROTEIN"/>
    <property type="match status" value="1"/>
</dbReference>
<feature type="region of interest" description="Disordered" evidence="1">
    <location>
        <begin position="834"/>
        <end position="910"/>
    </location>
</feature>
<evidence type="ECO:0000313" key="2">
    <source>
        <dbReference type="EMBL" id="KAF2689553.1"/>
    </source>
</evidence>
<sequence length="1021" mass="113274">MPLRKRHTTAQTAEGQAGKAEETKKKGKRQRLAAFFRSRKQKKAEDKDAAPIPVPTAKDTPRTPARDSKIAESTKPAKSSSSIEVHNAGVEKEEQQAPPSTPPPEPLEKQEEAKVEPLSEDHIHSLFSGAPHFFVKQTNGRPTPRASYPWDEELRIRDVSDSVQLAQPAFSATTLHRHLPTLHQSTDQERVYQGYNLDVVEVPSMLSAQGTEVGTIGFEHFLELPRSDNLVTDLQQSQTSNEYLEAVRNKELMQTKPERLGIRSVDMAMVYDRLVELGDLFEAFHDSPERITILNNQTSGDLYANLFGKFLTPPPYDGSVDDPTGMKVQIDTLLKILRLKGVWVDFSLVEWRIRLGQILWSDQDTEIEYDAQIWTEREKLLFQITLACELLLRLDAVTSMDADDVKAQMHVTPQDFQGFLNLKTRKTDWDLVLARRFLENIVVVKDSQVDVSTPNQTSRGLLSLLGSSAPKEPKETLRADVVLLPQHQSRQLSGLLHFAQTVQWPGLDNIFKELAKKLGATETIAEPEESPSPHGKFLDPSTPSSISVYGTPLATPRSNVLRDSYFGHLEKPVLSRTNSRSLQIPLSTTLLAHADSSEHVLNVGGWLSRSYLTGLILPGEPISHFLMSTLLENDKLAIATLGDSANLYGGFIYAGRTWWSKASVVGRVLGCVDGAVESMGWVTFAKLPESLPDGWYAISSDQLRPEQQPRISAKEDLVLRDSTIIPGMVGDVPPVNPGDLTLPHDADTPPIPSVEFIRWDLTSINPGLAENDASSSPSLGVETFVASITFKSYAREKRHVFSLTHDVQFVTSWPCTPPSSSPAPGLPHILKRAQTQTLTRTSSKRSIHSMRSASNRSSRHLSRRNSHGFEPLLSHPPESPGLGPTRMYFPEPDEVPRLSPSPRPEPMNAHPLHDSYRYKLVPATDVLDPNFILPFTMHAYASPAPSAPNSPREEKNESTAPEDTKSVLVLDTRASKDLELLARSWCAEKGLHAIIGRVGRTCLACCIREARGLGINVVIRV</sequence>
<organism evidence="2 3">
    <name type="scientific">Lentithecium fluviatile CBS 122367</name>
    <dbReference type="NCBI Taxonomy" id="1168545"/>
    <lineage>
        <taxon>Eukaryota</taxon>
        <taxon>Fungi</taxon>
        <taxon>Dikarya</taxon>
        <taxon>Ascomycota</taxon>
        <taxon>Pezizomycotina</taxon>
        <taxon>Dothideomycetes</taxon>
        <taxon>Pleosporomycetidae</taxon>
        <taxon>Pleosporales</taxon>
        <taxon>Massarineae</taxon>
        <taxon>Lentitheciaceae</taxon>
        <taxon>Lentithecium</taxon>
    </lineage>
</organism>
<dbReference type="Proteomes" id="UP000799291">
    <property type="component" value="Unassembled WGS sequence"/>
</dbReference>
<feature type="compositionally biased region" description="Basic and acidic residues" evidence="1">
    <location>
        <begin position="106"/>
        <end position="118"/>
    </location>
</feature>
<evidence type="ECO:0000313" key="3">
    <source>
        <dbReference type="Proteomes" id="UP000799291"/>
    </source>
</evidence>
<proteinExistence type="predicted"/>
<keyword evidence="3" id="KW-1185">Reference proteome</keyword>
<feature type="compositionally biased region" description="Basic and acidic residues" evidence="1">
    <location>
        <begin position="951"/>
        <end position="965"/>
    </location>
</feature>
<feature type="compositionally biased region" description="Low complexity" evidence="1">
    <location>
        <begin position="9"/>
        <end position="18"/>
    </location>
</feature>
<dbReference type="OrthoDB" id="5420387at2759"/>
<evidence type="ECO:0000256" key="1">
    <source>
        <dbReference type="SAM" id="MobiDB-lite"/>
    </source>
</evidence>
<accession>A0A6G1JHD1</accession>
<feature type="compositionally biased region" description="Basic residues" evidence="1">
    <location>
        <begin position="25"/>
        <end position="42"/>
    </location>
</feature>
<dbReference type="EMBL" id="MU005572">
    <property type="protein sequence ID" value="KAF2689553.1"/>
    <property type="molecule type" value="Genomic_DNA"/>
</dbReference>
<dbReference type="PANTHER" id="PTHR42345:SF2">
    <property type="entry name" value="HELICASE-LIKE PROTEIN"/>
    <property type="match status" value="1"/>
</dbReference>
<feature type="region of interest" description="Disordered" evidence="1">
    <location>
        <begin position="1"/>
        <end position="118"/>
    </location>
</feature>